<name>A0A067PJN9_9AGAM</name>
<dbReference type="Proteomes" id="UP000027265">
    <property type="component" value="Unassembled WGS sequence"/>
</dbReference>
<proteinExistence type="predicted"/>
<organism evidence="1 2">
    <name type="scientific">Jaapia argillacea MUCL 33604</name>
    <dbReference type="NCBI Taxonomy" id="933084"/>
    <lineage>
        <taxon>Eukaryota</taxon>
        <taxon>Fungi</taxon>
        <taxon>Dikarya</taxon>
        <taxon>Basidiomycota</taxon>
        <taxon>Agaricomycotina</taxon>
        <taxon>Agaricomycetes</taxon>
        <taxon>Agaricomycetidae</taxon>
        <taxon>Jaapiales</taxon>
        <taxon>Jaapiaceae</taxon>
        <taxon>Jaapia</taxon>
    </lineage>
</organism>
<reference evidence="2" key="1">
    <citation type="journal article" date="2014" name="Proc. Natl. Acad. Sci. U.S.A.">
        <title>Extensive sampling of basidiomycete genomes demonstrates inadequacy of the white-rot/brown-rot paradigm for wood decay fungi.</title>
        <authorList>
            <person name="Riley R."/>
            <person name="Salamov A.A."/>
            <person name="Brown D.W."/>
            <person name="Nagy L.G."/>
            <person name="Floudas D."/>
            <person name="Held B.W."/>
            <person name="Levasseur A."/>
            <person name="Lombard V."/>
            <person name="Morin E."/>
            <person name="Otillar R."/>
            <person name="Lindquist E.A."/>
            <person name="Sun H."/>
            <person name="LaButti K.M."/>
            <person name="Schmutz J."/>
            <person name="Jabbour D."/>
            <person name="Luo H."/>
            <person name="Baker S.E."/>
            <person name="Pisabarro A.G."/>
            <person name="Walton J.D."/>
            <person name="Blanchette R.A."/>
            <person name="Henrissat B."/>
            <person name="Martin F."/>
            <person name="Cullen D."/>
            <person name="Hibbett D.S."/>
            <person name="Grigoriev I.V."/>
        </authorList>
    </citation>
    <scope>NUCLEOTIDE SEQUENCE [LARGE SCALE GENOMIC DNA]</scope>
    <source>
        <strain evidence="2">MUCL 33604</strain>
    </source>
</reference>
<dbReference type="InParanoid" id="A0A067PJN9"/>
<gene>
    <name evidence="1" type="ORF">JAAARDRAFT_199803</name>
</gene>
<dbReference type="STRING" id="933084.A0A067PJN9"/>
<keyword evidence="2" id="KW-1185">Reference proteome</keyword>
<dbReference type="EMBL" id="KL197757">
    <property type="protein sequence ID" value="KDQ50676.1"/>
    <property type="molecule type" value="Genomic_DNA"/>
</dbReference>
<evidence type="ECO:0000313" key="1">
    <source>
        <dbReference type="EMBL" id="KDQ50676.1"/>
    </source>
</evidence>
<dbReference type="HOGENOM" id="CLU_737824_0_0_1"/>
<protein>
    <submittedName>
        <fullName evidence="1">Uncharacterized protein</fullName>
    </submittedName>
</protein>
<accession>A0A067PJN9</accession>
<dbReference type="AlphaFoldDB" id="A0A067PJN9"/>
<evidence type="ECO:0000313" key="2">
    <source>
        <dbReference type="Proteomes" id="UP000027265"/>
    </source>
</evidence>
<sequence length="375" mass="41713">MLLFPTESRKKLCKCWSHCLTYNPVAKKYEGEGYQISKTLWRWHQEDDQLATTILAIEEQFASQVLADVPSLSQGQHILLDVEGNTMSAKIPSKPSDSQADQLYSIQQEVIKHSLYITPPHSLIFVNKLSLSGPYQHPLFEGLSQPNSGLHVLQKQSRTNASFLQNEFRLCKLLHTVEMLSPNSSTLKLENRICKELAAINLFKENEWACQRGTSKSDICVNTESYFSLTALKHPSLTAAYVTVLTMSTLYQLPHHAAKILLAGLRSVFAGSKDLLALKESIPHAYNVSSMLPSLPIQHQDQRNPRLVFKPSNSILQTLWGASLERSSAGRDDIESSKGEVSSPGNEGLDRLIAVLCWGGGDSGFPPSPSRRIRS</sequence>